<comment type="caution">
    <text evidence="1">The sequence shown here is derived from an EMBL/GenBank/DDBJ whole genome shotgun (WGS) entry which is preliminary data.</text>
</comment>
<organism evidence="1 2">
    <name type="scientific">Archangium violaceum Cb vi76</name>
    <dbReference type="NCBI Taxonomy" id="1406225"/>
    <lineage>
        <taxon>Bacteria</taxon>
        <taxon>Pseudomonadati</taxon>
        <taxon>Myxococcota</taxon>
        <taxon>Myxococcia</taxon>
        <taxon>Myxococcales</taxon>
        <taxon>Cystobacterineae</taxon>
        <taxon>Archangiaceae</taxon>
        <taxon>Archangium</taxon>
    </lineage>
</organism>
<proteinExistence type="predicted"/>
<accession>A0A084SZW8</accession>
<dbReference type="RefSeq" id="WP_043390535.1">
    <property type="nucleotide sequence ID" value="NZ_JPMI01000028.1"/>
</dbReference>
<reference evidence="1 2" key="1">
    <citation type="submission" date="2014-07" db="EMBL/GenBank/DDBJ databases">
        <title>Draft Genome Sequence of Gephyronic Acid Producer, Cystobacter violaceus Strain Cb vi76.</title>
        <authorList>
            <person name="Stevens D.C."/>
            <person name="Young J."/>
            <person name="Carmichael R."/>
            <person name="Tan J."/>
            <person name="Taylor R.E."/>
        </authorList>
    </citation>
    <scope>NUCLEOTIDE SEQUENCE [LARGE SCALE GENOMIC DNA]</scope>
    <source>
        <strain evidence="1 2">Cb vi76</strain>
    </source>
</reference>
<dbReference type="EMBL" id="JPMI01000028">
    <property type="protein sequence ID" value="KFA94003.1"/>
    <property type="molecule type" value="Genomic_DNA"/>
</dbReference>
<name>A0A084SZW8_9BACT</name>
<protein>
    <submittedName>
        <fullName evidence="1">Uncharacterized protein</fullName>
    </submittedName>
</protein>
<gene>
    <name evidence="1" type="ORF">Q664_05425</name>
</gene>
<dbReference type="Proteomes" id="UP000028547">
    <property type="component" value="Unassembled WGS sequence"/>
</dbReference>
<evidence type="ECO:0000313" key="1">
    <source>
        <dbReference type="EMBL" id="KFA94003.1"/>
    </source>
</evidence>
<evidence type="ECO:0000313" key="2">
    <source>
        <dbReference type="Proteomes" id="UP000028547"/>
    </source>
</evidence>
<dbReference type="AlphaFoldDB" id="A0A084SZW8"/>
<sequence>MAPGQPTPLQLPAFLHGIYPAVHQKTRKEGLRCGEQYRKDGTFPAPRQMLEVPPGEVVVAHEVVDFQRERPAWRLYMVFNVISGLCESLDWQNSFHVGDTYEAYCRQTAWGALYFAIGQTAPMSAERVALRLRAVLRFWEALQSARYLFKNLGAALTLEELMVASCDWAMDAWCPVGEASVRARLETAAERMARATREDSMEAILREMPRALAYARNLKHRDVVAEPSFQRQRLAALDSQAFERVSGACTSELLGQVYAWDRQLGRQ</sequence>